<evidence type="ECO:0000256" key="4">
    <source>
        <dbReference type="ARBA" id="ARBA00022723"/>
    </source>
</evidence>
<dbReference type="InterPro" id="IPR036957">
    <property type="entry name" value="Znf_PARP_sf"/>
</dbReference>
<dbReference type="PROSITE" id="PS50082">
    <property type="entry name" value="WD_REPEATS_2"/>
    <property type="match status" value="1"/>
</dbReference>
<dbReference type="PANTHER" id="PTHR14773:SF0">
    <property type="entry name" value="WD REPEAT-CONTAINING PROTEIN 76"/>
    <property type="match status" value="1"/>
</dbReference>
<dbReference type="InterPro" id="IPR050853">
    <property type="entry name" value="WD_repeat_DNA-damage-binding"/>
</dbReference>
<evidence type="ECO:0000313" key="15">
    <source>
        <dbReference type="Proteomes" id="UP000002009"/>
    </source>
</evidence>
<evidence type="ECO:0000256" key="6">
    <source>
        <dbReference type="ARBA" id="ARBA00022763"/>
    </source>
</evidence>
<dbReference type="InterPro" id="IPR001680">
    <property type="entry name" value="WD40_rpt"/>
</dbReference>
<feature type="region of interest" description="Disordered" evidence="12">
    <location>
        <begin position="304"/>
        <end position="331"/>
    </location>
</feature>
<dbReference type="InParanoid" id="C1FHL2"/>
<gene>
    <name evidence="14" type="ORF">MICPUN_62121</name>
</gene>
<evidence type="ECO:0000256" key="1">
    <source>
        <dbReference type="ARBA" id="ARBA00004123"/>
    </source>
</evidence>
<dbReference type="Proteomes" id="UP000002009">
    <property type="component" value="Chromosome 10"/>
</dbReference>
<feature type="compositionally biased region" description="Acidic residues" evidence="12">
    <location>
        <begin position="197"/>
        <end position="211"/>
    </location>
</feature>
<evidence type="ECO:0000259" key="13">
    <source>
        <dbReference type="PROSITE" id="PS50064"/>
    </source>
</evidence>
<dbReference type="FunCoup" id="C1FHL2">
    <property type="interactions" value="1007"/>
</dbReference>
<keyword evidence="7" id="KW-0863">Zinc-finger</keyword>
<dbReference type="InterPro" id="IPR015943">
    <property type="entry name" value="WD40/YVTN_repeat-like_dom_sf"/>
</dbReference>
<evidence type="ECO:0000256" key="12">
    <source>
        <dbReference type="SAM" id="MobiDB-lite"/>
    </source>
</evidence>
<dbReference type="eggNOG" id="KOG4328">
    <property type="taxonomic scope" value="Eukaryota"/>
</dbReference>
<evidence type="ECO:0000256" key="8">
    <source>
        <dbReference type="ARBA" id="ARBA00022833"/>
    </source>
</evidence>
<dbReference type="PROSITE" id="PS50064">
    <property type="entry name" value="ZF_PARP_2"/>
    <property type="match status" value="1"/>
</dbReference>
<dbReference type="InterPro" id="IPR001510">
    <property type="entry name" value="Znf_PARP"/>
</dbReference>
<dbReference type="SMART" id="SM00320">
    <property type="entry name" value="WD40"/>
    <property type="match status" value="4"/>
</dbReference>
<keyword evidence="3 11" id="KW-0853">WD repeat</keyword>
<dbReference type="GeneID" id="8247139"/>
<protein>
    <recommendedName>
        <fullName evidence="13">PARP-type domain-containing protein</fullName>
    </recommendedName>
</protein>
<evidence type="ECO:0000256" key="9">
    <source>
        <dbReference type="ARBA" id="ARBA00023125"/>
    </source>
</evidence>
<reference evidence="14 15" key="1">
    <citation type="journal article" date="2009" name="Science">
        <title>Green evolution and dynamic adaptations revealed by genomes of the marine picoeukaryotes Micromonas.</title>
        <authorList>
            <person name="Worden A.Z."/>
            <person name="Lee J.H."/>
            <person name="Mock T."/>
            <person name="Rouze P."/>
            <person name="Simmons M.P."/>
            <person name="Aerts A.L."/>
            <person name="Allen A.E."/>
            <person name="Cuvelier M.L."/>
            <person name="Derelle E."/>
            <person name="Everett M.V."/>
            <person name="Foulon E."/>
            <person name="Grimwood J."/>
            <person name="Gundlach H."/>
            <person name="Henrissat B."/>
            <person name="Napoli C."/>
            <person name="McDonald S.M."/>
            <person name="Parker M.S."/>
            <person name="Rombauts S."/>
            <person name="Salamov A."/>
            <person name="Von Dassow P."/>
            <person name="Badger J.H."/>
            <person name="Coutinho P.M."/>
            <person name="Demir E."/>
            <person name="Dubchak I."/>
            <person name="Gentemann C."/>
            <person name="Eikrem W."/>
            <person name="Gready J.E."/>
            <person name="John U."/>
            <person name="Lanier W."/>
            <person name="Lindquist E.A."/>
            <person name="Lucas S."/>
            <person name="Mayer K.F."/>
            <person name="Moreau H."/>
            <person name="Not F."/>
            <person name="Otillar R."/>
            <person name="Panaud O."/>
            <person name="Pangilinan J."/>
            <person name="Paulsen I."/>
            <person name="Piegu B."/>
            <person name="Poliakov A."/>
            <person name="Robbens S."/>
            <person name="Schmutz J."/>
            <person name="Toulza E."/>
            <person name="Wyss T."/>
            <person name="Zelensky A."/>
            <person name="Zhou K."/>
            <person name="Armbrust E.V."/>
            <person name="Bhattacharya D."/>
            <person name="Goodenough U.W."/>
            <person name="Van de Peer Y."/>
            <person name="Grigoriev I.V."/>
        </authorList>
    </citation>
    <scope>NUCLEOTIDE SEQUENCE [LARGE SCALE GENOMIC DNA]</scope>
    <source>
        <strain evidence="15">RCC299 / NOUM17</strain>
    </source>
</reference>
<feature type="region of interest" description="Disordered" evidence="12">
    <location>
        <begin position="165"/>
        <end position="211"/>
    </location>
</feature>
<dbReference type="PANTHER" id="PTHR14773">
    <property type="entry name" value="WD REPEAT-CONTAINING PROTEIN 76"/>
    <property type="match status" value="1"/>
</dbReference>
<proteinExistence type="inferred from homology"/>
<dbReference type="Gene3D" id="2.130.10.10">
    <property type="entry name" value="YVTN repeat-like/Quinoprotein amine dehydrogenase"/>
    <property type="match status" value="1"/>
</dbReference>
<sequence length="721" mass="76375">MSLPKLEFAKTGRSTCRECGEGIAQGVMRVGIEAFVAGRVCDCWSHVKCSLGAMFLEKCTAARGKCKATDEPFKKGDVRLAVCSKAHKAYYSMAGMGDAVRPIVEASEGEYTASDITGFLALSKDERAAVCAAVDVKATASAKKRSRRGSDVTVAEVTVAAVKDEKKAAADTPASANRRPGRRSSAVSAPPAPATPAEDEEGEEAGDSDGLTEFERQREELIARNKARMAALNIGTLASEVATASAKPANGPSQRGIGSKRKKEPKEDAGPPRRSLRGQKIAPDATLAGGVDYERRDGTVILANGMYSGSGTRSDSPPPPSRPTGDVKLNSVNGEESADEAFISFLRDTLSGVTAASSDFGDGVTIKHDRGSFTSAKSLVGAKIKLTDEAVAKVVPRGVTHLDLAPYDPDGPLVAAAGDKDGNVGLWRVDYEAPGGADDEGDGSDDGVLFYKPHGSYICHLKWGRGGLAGRLLTCAYDGAVRTLDAEKGVFTELFVSEDEDEFSACDVTADGRTIHLSDNVGNYHVVDARSGKLTSPAVQLHEKKINTVHLEPGAERVVATSCGDQTVCVWDVRKCGKGAKPLSRLQHSKSCQAAYFAPNGSGELLTTCYDDLIRVWRPKSGADAGSVNDDPKSCLKIKHNNQTGRWVLPFRAVWTPAGDGVVIGSMRREIEVFESSSGKLAGKYSDAERMTAIASRYAVHPSKDIIAAGTASGRLHIYRK</sequence>
<feature type="repeat" description="WD" evidence="11">
    <location>
        <begin position="539"/>
        <end position="574"/>
    </location>
</feature>
<dbReference type="EMBL" id="CP001576">
    <property type="protein sequence ID" value="ACO69840.1"/>
    <property type="molecule type" value="Genomic_DNA"/>
</dbReference>
<dbReference type="InterPro" id="IPR019775">
    <property type="entry name" value="WD40_repeat_CS"/>
</dbReference>
<keyword evidence="10" id="KW-0539">Nucleus</keyword>
<evidence type="ECO:0000256" key="11">
    <source>
        <dbReference type="PROSITE-ProRule" id="PRU00221"/>
    </source>
</evidence>
<dbReference type="STRING" id="296587.C1FHL2"/>
<dbReference type="GO" id="GO:2000001">
    <property type="term" value="P:regulation of DNA damage checkpoint"/>
    <property type="evidence" value="ECO:0007669"/>
    <property type="project" value="TreeGrafter"/>
</dbReference>
<evidence type="ECO:0000256" key="7">
    <source>
        <dbReference type="ARBA" id="ARBA00022771"/>
    </source>
</evidence>
<keyword evidence="6" id="KW-0227">DNA damage</keyword>
<dbReference type="RefSeq" id="XP_002508582.1">
    <property type="nucleotide sequence ID" value="XM_002508536.1"/>
</dbReference>
<keyword evidence="15" id="KW-1185">Reference proteome</keyword>
<organism evidence="14 15">
    <name type="scientific">Micromonas commoda (strain RCC299 / NOUM17 / CCMP2709)</name>
    <name type="common">Picoplanktonic green alga</name>
    <dbReference type="NCBI Taxonomy" id="296587"/>
    <lineage>
        <taxon>Eukaryota</taxon>
        <taxon>Viridiplantae</taxon>
        <taxon>Chlorophyta</taxon>
        <taxon>Mamiellophyceae</taxon>
        <taxon>Mamiellales</taxon>
        <taxon>Mamiellaceae</taxon>
        <taxon>Micromonas</taxon>
    </lineage>
</organism>
<name>C1FHL2_MICCC</name>
<evidence type="ECO:0000256" key="5">
    <source>
        <dbReference type="ARBA" id="ARBA00022737"/>
    </source>
</evidence>
<keyword evidence="9" id="KW-0238">DNA-binding</keyword>
<evidence type="ECO:0000256" key="2">
    <source>
        <dbReference type="ARBA" id="ARBA00005434"/>
    </source>
</evidence>
<evidence type="ECO:0000256" key="10">
    <source>
        <dbReference type="ARBA" id="ARBA00023242"/>
    </source>
</evidence>
<dbReference type="KEGG" id="mis:MICPUN_62121"/>
<evidence type="ECO:0000313" key="14">
    <source>
        <dbReference type="EMBL" id="ACO69840.1"/>
    </source>
</evidence>
<comment type="similarity">
    <text evidence="2">Belongs to the WD repeat DDB2/WDR76 family.</text>
</comment>
<evidence type="ECO:0000256" key="3">
    <source>
        <dbReference type="ARBA" id="ARBA00022574"/>
    </source>
</evidence>
<dbReference type="OrthoDB" id="9890280at2759"/>
<feature type="domain" description="PARP-type" evidence="13">
    <location>
        <begin position="4"/>
        <end position="49"/>
    </location>
</feature>
<dbReference type="GO" id="GO:0003677">
    <property type="term" value="F:DNA binding"/>
    <property type="evidence" value="ECO:0007669"/>
    <property type="project" value="UniProtKB-KW"/>
</dbReference>
<dbReference type="OMA" id="YICHLKW"/>
<dbReference type="AlphaFoldDB" id="C1FHL2"/>
<keyword evidence="8" id="KW-0862">Zinc</keyword>
<dbReference type="SMART" id="SM01336">
    <property type="entry name" value="zf-PARP"/>
    <property type="match status" value="1"/>
</dbReference>
<dbReference type="GO" id="GO:0006974">
    <property type="term" value="P:DNA damage response"/>
    <property type="evidence" value="ECO:0007669"/>
    <property type="project" value="UniProtKB-KW"/>
</dbReference>
<dbReference type="GO" id="GO:0008270">
    <property type="term" value="F:zinc ion binding"/>
    <property type="evidence" value="ECO:0007669"/>
    <property type="project" value="UniProtKB-KW"/>
</dbReference>
<dbReference type="PROSITE" id="PS00678">
    <property type="entry name" value="WD_REPEATS_1"/>
    <property type="match status" value="1"/>
</dbReference>
<dbReference type="Gene3D" id="3.30.1740.10">
    <property type="entry name" value="Zinc finger, PARP-type"/>
    <property type="match status" value="1"/>
</dbReference>
<dbReference type="Pfam" id="PF00400">
    <property type="entry name" value="WD40"/>
    <property type="match status" value="2"/>
</dbReference>
<feature type="region of interest" description="Disordered" evidence="12">
    <location>
        <begin position="242"/>
        <end position="292"/>
    </location>
</feature>
<dbReference type="SUPFAM" id="SSF57716">
    <property type="entry name" value="Glucocorticoid receptor-like (DNA-binding domain)"/>
    <property type="match status" value="1"/>
</dbReference>
<dbReference type="InterPro" id="IPR036322">
    <property type="entry name" value="WD40_repeat_dom_sf"/>
</dbReference>
<comment type="subcellular location">
    <subcellularLocation>
        <location evidence="1">Nucleus</location>
    </subcellularLocation>
</comment>
<dbReference type="GO" id="GO:0005634">
    <property type="term" value="C:nucleus"/>
    <property type="evidence" value="ECO:0007669"/>
    <property type="project" value="UniProtKB-SubCell"/>
</dbReference>
<keyword evidence="5" id="KW-0677">Repeat</keyword>
<keyword evidence="4" id="KW-0479">Metal-binding</keyword>
<dbReference type="SUPFAM" id="SSF50978">
    <property type="entry name" value="WD40 repeat-like"/>
    <property type="match status" value="1"/>
</dbReference>
<accession>C1FHL2</accession>